<reference evidence="1" key="2">
    <citation type="journal article" date="2022" name="New Phytol.">
        <title>Evolutionary transition to the ectomycorrhizal habit in the genomes of a hyperdiverse lineage of mushroom-forming fungi.</title>
        <authorList>
            <person name="Looney B."/>
            <person name="Miyauchi S."/>
            <person name="Morin E."/>
            <person name="Drula E."/>
            <person name="Courty P.E."/>
            <person name="Kohler A."/>
            <person name="Kuo A."/>
            <person name="LaButti K."/>
            <person name="Pangilinan J."/>
            <person name="Lipzen A."/>
            <person name="Riley R."/>
            <person name="Andreopoulos W."/>
            <person name="He G."/>
            <person name="Johnson J."/>
            <person name="Nolan M."/>
            <person name="Tritt A."/>
            <person name="Barry K.W."/>
            <person name="Grigoriev I.V."/>
            <person name="Nagy L.G."/>
            <person name="Hibbett D."/>
            <person name="Henrissat B."/>
            <person name="Matheny P.B."/>
            <person name="Labbe J."/>
            <person name="Martin F.M."/>
        </authorList>
    </citation>
    <scope>NUCLEOTIDE SEQUENCE</scope>
    <source>
        <strain evidence="1">EC-137</strain>
    </source>
</reference>
<gene>
    <name evidence="1" type="ORF">K488DRAFT_75142</name>
</gene>
<reference evidence="1" key="1">
    <citation type="submission" date="2021-02" db="EMBL/GenBank/DDBJ databases">
        <authorList>
            <consortium name="DOE Joint Genome Institute"/>
            <person name="Ahrendt S."/>
            <person name="Looney B.P."/>
            <person name="Miyauchi S."/>
            <person name="Morin E."/>
            <person name="Drula E."/>
            <person name="Courty P.E."/>
            <person name="Chicoki N."/>
            <person name="Fauchery L."/>
            <person name="Kohler A."/>
            <person name="Kuo A."/>
            <person name="Labutti K."/>
            <person name="Pangilinan J."/>
            <person name="Lipzen A."/>
            <person name="Riley R."/>
            <person name="Andreopoulos W."/>
            <person name="He G."/>
            <person name="Johnson J."/>
            <person name="Barry K.W."/>
            <person name="Grigoriev I.V."/>
            <person name="Nagy L."/>
            <person name="Hibbett D."/>
            <person name="Henrissat B."/>
            <person name="Matheny P.B."/>
            <person name="Labbe J."/>
            <person name="Martin F."/>
        </authorList>
    </citation>
    <scope>NUCLEOTIDE SEQUENCE</scope>
    <source>
        <strain evidence="1">EC-137</strain>
    </source>
</reference>
<evidence type="ECO:0000313" key="2">
    <source>
        <dbReference type="Proteomes" id="UP000814128"/>
    </source>
</evidence>
<evidence type="ECO:0000313" key="1">
    <source>
        <dbReference type="EMBL" id="KAI0026708.1"/>
    </source>
</evidence>
<comment type="caution">
    <text evidence="1">The sequence shown here is derived from an EMBL/GenBank/DDBJ whole genome shotgun (WGS) entry which is preliminary data.</text>
</comment>
<accession>A0ACB8Q4X3</accession>
<organism evidence="1 2">
    <name type="scientific">Vararia minispora EC-137</name>
    <dbReference type="NCBI Taxonomy" id="1314806"/>
    <lineage>
        <taxon>Eukaryota</taxon>
        <taxon>Fungi</taxon>
        <taxon>Dikarya</taxon>
        <taxon>Basidiomycota</taxon>
        <taxon>Agaricomycotina</taxon>
        <taxon>Agaricomycetes</taxon>
        <taxon>Russulales</taxon>
        <taxon>Lachnocladiaceae</taxon>
        <taxon>Vararia</taxon>
    </lineage>
</organism>
<dbReference type="EMBL" id="MU274262">
    <property type="protein sequence ID" value="KAI0026708.1"/>
    <property type="molecule type" value="Genomic_DNA"/>
</dbReference>
<keyword evidence="2" id="KW-1185">Reference proteome</keyword>
<dbReference type="Proteomes" id="UP000814128">
    <property type="component" value="Unassembled WGS sequence"/>
</dbReference>
<name>A0ACB8Q4X3_9AGAM</name>
<proteinExistence type="predicted"/>
<sequence length="557" mass="61135">MVGGGTTIAEVKRGSGVAGECGDSEGKGAEGMREDENRGRGVCDRGTGKSVKDADVRRQERTSNDIIVRLSRSRWSSRLDHRHPFLFLAFACTRPRYITLVPAANTHTMHHLQSQIHPRRPVLSNPASTCASTTTMACVPRILEYLCGMNIDFATQNSETELEDMPWAWRLLQSGCFASRQAVLRTANARPLATPACDDRHSDSRFAIDAVYPLAVFCLCTVDGNKIVLFFDLANELSLCSTVHLSLVYDIRADAQFGRGVAGGNNMVGNGEEVDRRERRSTCGDGADSNGGSAARMEGCAKPNGVAARTDGISLKTCNDEGGRRTWGGKSGISDDLLKRVIWEEVGVPSGIYFPSSIACDGRVADAMDAHQKMYRIARLRTRVVAMRSVALTRATEVVRRGMTDIQAKADQRGDKEQCMCTATAVSTARSERGFTHFVASMSSQIRHTTPASLSPQRASDNAALNRACKRASCEDRKRNAHAVVVLWLRKLLGSSRFESDWKGRKRRLRRVDRDLSPRTLYRVLHWLICNPGSNPTLAMRVSVLKRSHGSSKSGDA</sequence>
<protein>
    <submittedName>
        <fullName evidence="1">Uncharacterized protein</fullName>
    </submittedName>
</protein>